<dbReference type="PROSITE" id="PS50937">
    <property type="entry name" value="HTH_MERR_2"/>
    <property type="match status" value="1"/>
</dbReference>
<dbReference type="PANTHER" id="PTHR30204">
    <property type="entry name" value="REDOX-CYCLING DRUG-SENSING TRANSCRIPTIONAL ACTIVATOR SOXR"/>
    <property type="match status" value="1"/>
</dbReference>
<dbReference type="InterPro" id="IPR009061">
    <property type="entry name" value="DNA-bd_dom_put_sf"/>
</dbReference>
<keyword evidence="7" id="KW-0238">DNA-binding</keyword>
<dbReference type="SUPFAM" id="SSF46955">
    <property type="entry name" value="Putative DNA-binding domain"/>
    <property type="match status" value="1"/>
</dbReference>
<reference evidence="12" key="1">
    <citation type="submission" date="2022-07" db="EMBL/GenBank/DDBJ databases">
        <title>Marinobacter iranensis a new bacterium isolate from a hipersaline lake in Iran.</title>
        <authorList>
            <person name="Mohammad A.M.A."/>
            <person name="Cristina S.-P."/>
            <person name="Antonio V."/>
        </authorList>
    </citation>
    <scope>NUCLEOTIDE SEQUENCE</scope>
    <source>
        <strain evidence="12">71-i</strain>
    </source>
</reference>
<name>A0ABT5YDD2_9GAMM</name>
<keyword evidence="5" id="KW-0476">Mercury</keyword>
<dbReference type="PANTHER" id="PTHR30204:SF69">
    <property type="entry name" value="MERR-FAMILY TRANSCRIPTIONAL REGULATOR"/>
    <property type="match status" value="1"/>
</dbReference>
<keyword evidence="4" id="KW-0479">Metal-binding</keyword>
<evidence type="ECO:0000313" key="13">
    <source>
        <dbReference type="Proteomes" id="UP001143391"/>
    </source>
</evidence>
<keyword evidence="8" id="KW-0010">Activator</keyword>
<evidence type="ECO:0000256" key="3">
    <source>
        <dbReference type="ARBA" id="ARBA00022491"/>
    </source>
</evidence>
<dbReference type="Gene3D" id="1.10.1660.10">
    <property type="match status" value="1"/>
</dbReference>
<dbReference type="InterPro" id="IPR011794">
    <property type="entry name" value="MerR"/>
</dbReference>
<evidence type="ECO:0000256" key="4">
    <source>
        <dbReference type="ARBA" id="ARBA00022723"/>
    </source>
</evidence>
<evidence type="ECO:0000259" key="11">
    <source>
        <dbReference type="PROSITE" id="PS50937"/>
    </source>
</evidence>
<accession>A0ABT5YDD2</accession>
<dbReference type="NCBIfam" id="TIGR02051">
    <property type="entry name" value="MerR"/>
    <property type="match status" value="1"/>
</dbReference>
<dbReference type="InterPro" id="IPR047057">
    <property type="entry name" value="MerR_fam"/>
</dbReference>
<evidence type="ECO:0000256" key="8">
    <source>
        <dbReference type="ARBA" id="ARBA00023159"/>
    </source>
</evidence>
<dbReference type="CDD" id="cd04783">
    <property type="entry name" value="HTH_MerR1"/>
    <property type="match status" value="1"/>
</dbReference>
<keyword evidence="6" id="KW-0805">Transcription regulation</keyword>
<keyword evidence="2" id="KW-0475">Mercuric resistance</keyword>
<dbReference type="Pfam" id="PF00376">
    <property type="entry name" value="MerR"/>
    <property type="match status" value="1"/>
</dbReference>
<comment type="caution">
    <text evidence="12">The sequence shown here is derived from an EMBL/GenBank/DDBJ whole genome shotgun (WGS) entry which is preliminary data.</text>
</comment>
<dbReference type="InterPro" id="IPR000551">
    <property type="entry name" value="MerR-type_HTH_dom"/>
</dbReference>
<organism evidence="12 13">
    <name type="scientific">Marinobacter iranensis</name>
    <dbReference type="NCBI Taxonomy" id="2962607"/>
    <lineage>
        <taxon>Bacteria</taxon>
        <taxon>Pseudomonadati</taxon>
        <taxon>Pseudomonadota</taxon>
        <taxon>Gammaproteobacteria</taxon>
        <taxon>Pseudomonadales</taxon>
        <taxon>Marinobacteraceae</taxon>
        <taxon>Marinobacter</taxon>
    </lineage>
</organism>
<dbReference type="Pfam" id="PF09278">
    <property type="entry name" value="MerR-DNA-bind"/>
    <property type="match status" value="1"/>
</dbReference>
<evidence type="ECO:0000256" key="6">
    <source>
        <dbReference type="ARBA" id="ARBA00023015"/>
    </source>
</evidence>
<keyword evidence="3" id="KW-0678">Repressor</keyword>
<evidence type="ECO:0000256" key="2">
    <source>
        <dbReference type="ARBA" id="ARBA00022466"/>
    </source>
</evidence>
<dbReference type="RefSeq" id="WP_275707926.1">
    <property type="nucleotide sequence ID" value="NZ_JANCMW010000010.1"/>
</dbReference>
<sequence length="157" mass="18079">MTTNFMTIGTLAKMAGMHVETIRYYQRRGLVALPEKPYGGIRRYDENALARLHFIRSAQWLGFSLEEVGELLKLEDGTHCDETRALAEHKLEDVRRKIVGLKQMESTLDDLVERCRCSTDPQNCPIIHSLHTDLHQDRRSCANNNRDQLDARTDTQP</sequence>
<evidence type="ECO:0000256" key="9">
    <source>
        <dbReference type="ARBA" id="ARBA00023163"/>
    </source>
</evidence>
<comment type="function">
    <text evidence="10">Mediates the mercuric-dependent induction of mercury resistance operon. In the absence of mercury MerR represses transcription by binding tightly to the mer operator region; when mercury is present the dimeric complex binds a single ion and becomes a potent transcriptional activator, while remaining bound to the mer site.</text>
</comment>
<evidence type="ECO:0000256" key="5">
    <source>
        <dbReference type="ARBA" id="ARBA00022914"/>
    </source>
</evidence>
<evidence type="ECO:0000256" key="1">
    <source>
        <dbReference type="ARBA" id="ARBA00017146"/>
    </source>
</evidence>
<dbReference type="SMART" id="SM00422">
    <property type="entry name" value="HTH_MERR"/>
    <property type="match status" value="1"/>
</dbReference>
<evidence type="ECO:0000256" key="10">
    <source>
        <dbReference type="ARBA" id="ARBA00024874"/>
    </source>
</evidence>
<evidence type="ECO:0000313" key="12">
    <source>
        <dbReference type="EMBL" id="MDF0751541.1"/>
    </source>
</evidence>
<feature type="domain" description="HTH merR-type" evidence="11">
    <location>
        <begin position="5"/>
        <end position="74"/>
    </location>
</feature>
<gene>
    <name evidence="12" type="primary">merR</name>
    <name evidence="12" type="ORF">NLU14_15040</name>
</gene>
<dbReference type="EMBL" id="JANCMW010000010">
    <property type="protein sequence ID" value="MDF0751541.1"/>
    <property type="molecule type" value="Genomic_DNA"/>
</dbReference>
<dbReference type="Proteomes" id="UP001143391">
    <property type="component" value="Unassembled WGS sequence"/>
</dbReference>
<proteinExistence type="predicted"/>
<dbReference type="PRINTS" id="PR00040">
    <property type="entry name" value="HTHMERR"/>
</dbReference>
<protein>
    <recommendedName>
        <fullName evidence="1">Mercuric resistance operon regulatory protein</fullName>
    </recommendedName>
</protein>
<keyword evidence="13" id="KW-1185">Reference proteome</keyword>
<keyword evidence="9" id="KW-0804">Transcription</keyword>
<dbReference type="InterPro" id="IPR015358">
    <property type="entry name" value="Tscrpt_reg_MerR_DNA-bd"/>
</dbReference>
<evidence type="ECO:0000256" key="7">
    <source>
        <dbReference type="ARBA" id="ARBA00023125"/>
    </source>
</evidence>